<sequence length="718" mass="83268">MFYKVVNNDNRDHIIKLNYQIFFEQSKYFLSLSNSTLNINSAYINDTVNIKSCKNITLTRDNLSNYFLNFDSDIIKLDPNNTYLFKYQDNKRKLLEYHPLIRFNQNDISFVEGTNSISVTGTIDNGAGERNTKAYYMTECSTNGDLDNYQYATKFFDETFSGTHTFSVDIPVNNYDVGTHKLYFRGVRNGGYGTIYEFSFTVIKFTINKKYTTKVQYKSGIDDNIEFKIEFSFQTNKEFSFSYGIDSLSTQTTISLTSDPQEIRYIIALPTLSIGEHYIKFRAESVEDQIPFKIIESSSPELQILTTTSSSNPTLYYKGITNEISIEYQMRDEDGKGSFSVYHSLDNGAFTKIDDSYNINDASWYRKSFSISNSLISPSDETVHSISFYIKDNLGKQSTNQVFYFKYMTNPIIKLQEEMKTSLTYQVDQTIDIKLIYRDARGNGRLTIYTNIYDINNNNNIVSQNNLPIDIDSSTEKSTTIAVNINRLTYEKQYKIEIKGINSNSEETNYIIHQFIIHLSSPVLTITTTPLLSYTKTKDQFISISGNVKDSNLGEIRLQYKYDNNNEFQEFHLLNIGSVTETKSFTENVPIDQTLSEGSHSLTIRAIDSYNKYHELSSYQFTFNYNTPELEIIDNYDTYNPPIYIRGINDSLNINMKVTDYNKVDSLKVYYSIVDVSNENSFYCQMNGEISKTFYLPYEIPKQLQENIYIFFRFMQKK</sequence>
<dbReference type="VEuPathDB" id="TrichDB:TVAG_130430"/>
<organism evidence="1 2">
    <name type="scientific">Trichomonas vaginalis (strain ATCC PRA-98 / G3)</name>
    <dbReference type="NCBI Taxonomy" id="412133"/>
    <lineage>
        <taxon>Eukaryota</taxon>
        <taxon>Metamonada</taxon>
        <taxon>Parabasalia</taxon>
        <taxon>Trichomonadida</taxon>
        <taxon>Trichomonadidae</taxon>
        <taxon>Trichomonas</taxon>
    </lineage>
</organism>
<dbReference type="Proteomes" id="UP000001542">
    <property type="component" value="Unassembled WGS sequence"/>
</dbReference>
<reference evidence="1" key="1">
    <citation type="submission" date="2006-10" db="EMBL/GenBank/DDBJ databases">
        <authorList>
            <person name="Amadeo P."/>
            <person name="Zhao Q."/>
            <person name="Wortman J."/>
            <person name="Fraser-Liggett C."/>
            <person name="Carlton J."/>
        </authorList>
    </citation>
    <scope>NUCLEOTIDE SEQUENCE</scope>
    <source>
        <strain evidence="1">G3</strain>
    </source>
</reference>
<dbReference type="VEuPathDB" id="TrichDB:TVAGG3_0665370"/>
<dbReference type="InParanoid" id="A2G8Z3"/>
<dbReference type="RefSeq" id="XP_001299303.1">
    <property type="nucleotide sequence ID" value="XM_001299302.1"/>
</dbReference>
<keyword evidence="2" id="KW-1185">Reference proteome</keyword>
<protein>
    <submittedName>
        <fullName evidence="1">Uncharacterized protein</fullName>
    </submittedName>
</protein>
<evidence type="ECO:0000313" key="1">
    <source>
        <dbReference type="EMBL" id="EAX86373.1"/>
    </source>
</evidence>
<accession>A2G8Z3</accession>
<dbReference type="KEGG" id="tva:4744017"/>
<dbReference type="EMBL" id="DS114666">
    <property type="protein sequence ID" value="EAX86373.1"/>
    <property type="molecule type" value="Genomic_DNA"/>
</dbReference>
<proteinExistence type="predicted"/>
<reference evidence="1" key="2">
    <citation type="journal article" date="2007" name="Science">
        <title>Draft genome sequence of the sexually transmitted pathogen Trichomonas vaginalis.</title>
        <authorList>
            <person name="Carlton J.M."/>
            <person name="Hirt R.P."/>
            <person name="Silva J.C."/>
            <person name="Delcher A.L."/>
            <person name="Schatz M."/>
            <person name="Zhao Q."/>
            <person name="Wortman J.R."/>
            <person name="Bidwell S.L."/>
            <person name="Alsmark U.C.M."/>
            <person name="Besteiro S."/>
            <person name="Sicheritz-Ponten T."/>
            <person name="Noel C.J."/>
            <person name="Dacks J.B."/>
            <person name="Foster P.G."/>
            <person name="Simillion C."/>
            <person name="Van de Peer Y."/>
            <person name="Miranda-Saavedra D."/>
            <person name="Barton G.J."/>
            <person name="Westrop G.D."/>
            <person name="Mueller S."/>
            <person name="Dessi D."/>
            <person name="Fiori P.L."/>
            <person name="Ren Q."/>
            <person name="Paulsen I."/>
            <person name="Zhang H."/>
            <person name="Bastida-Corcuera F.D."/>
            <person name="Simoes-Barbosa A."/>
            <person name="Brown M.T."/>
            <person name="Hayes R.D."/>
            <person name="Mukherjee M."/>
            <person name="Okumura C.Y."/>
            <person name="Schneider R."/>
            <person name="Smith A.J."/>
            <person name="Vanacova S."/>
            <person name="Villalvazo M."/>
            <person name="Haas B.J."/>
            <person name="Pertea M."/>
            <person name="Feldblyum T.V."/>
            <person name="Utterback T.R."/>
            <person name="Shu C.L."/>
            <person name="Osoegawa K."/>
            <person name="de Jong P.J."/>
            <person name="Hrdy I."/>
            <person name="Horvathova L."/>
            <person name="Zubacova Z."/>
            <person name="Dolezal P."/>
            <person name="Malik S.B."/>
            <person name="Logsdon J.M. Jr."/>
            <person name="Henze K."/>
            <person name="Gupta A."/>
            <person name="Wang C.C."/>
            <person name="Dunne R.L."/>
            <person name="Upcroft J.A."/>
            <person name="Upcroft P."/>
            <person name="White O."/>
            <person name="Salzberg S.L."/>
            <person name="Tang P."/>
            <person name="Chiu C.-H."/>
            <person name="Lee Y.-S."/>
            <person name="Embley T.M."/>
            <person name="Coombs G.H."/>
            <person name="Mottram J.C."/>
            <person name="Tachezy J."/>
            <person name="Fraser-Liggett C.M."/>
            <person name="Johnson P.J."/>
        </authorList>
    </citation>
    <scope>NUCLEOTIDE SEQUENCE [LARGE SCALE GENOMIC DNA]</scope>
    <source>
        <strain evidence="1">G3</strain>
    </source>
</reference>
<dbReference type="AlphaFoldDB" id="A2G8Z3"/>
<gene>
    <name evidence="1" type="ORF">TVAG_130430</name>
</gene>
<name>A2G8Z3_TRIV3</name>
<evidence type="ECO:0000313" key="2">
    <source>
        <dbReference type="Proteomes" id="UP000001542"/>
    </source>
</evidence>